<protein>
    <submittedName>
        <fullName evidence="1">Alternative protein SPIN2B</fullName>
    </submittedName>
</protein>
<dbReference type="OrthoDB" id="9522941at2759"/>
<dbReference type="AlphaFoldDB" id="L8E9I8"/>
<accession>L8E9I8</accession>
<sequence>MMELTVSMDWNFTEMKGFCLLKFFLTGWHHLTLVMPTLQIP</sequence>
<proteinExistence type="predicted"/>
<dbReference type="EMBL" id="HF583521">
    <property type="protein sequence ID" value="CCQ43018.1"/>
    <property type="molecule type" value="Genomic_DNA"/>
</dbReference>
<reference evidence="1" key="1">
    <citation type="journal article" date="2013" name="PLoS ONE">
        <title>Direct detection of alternative open reading frames translation products in human significantly expands the proteome.</title>
        <authorList>
            <person name="Vanderperre B."/>
            <person name="Lucier J.-F."/>
            <person name="Motard J."/>
            <person name="Tremblay G."/>
            <person name="Vanderperre S."/>
            <person name="Wisztorski M."/>
            <person name="Salzet M."/>
            <person name="Boisvert F.-M."/>
            <person name="Roucou X."/>
        </authorList>
    </citation>
    <scope>NUCLEOTIDE SEQUENCE</scope>
</reference>
<gene>
    <name evidence="1" type="primary">SPIN2B</name>
</gene>
<organism evidence="1">
    <name type="scientific">Homo sapiens</name>
    <name type="common">Human</name>
    <dbReference type="NCBI Taxonomy" id="9606"/>
    <lineage>
        <taxon>Eukaryota</taxon>
        <taxon>Metazoa</taxon>
        <taxon>Chordata</taxon>
        <taxon>Craniata</taxon>
        <taxon>Vertebrata</taxon>
        <taxon>Euteleostomi</taxon>
        <taxon>Mammalia</taxon>
        <taxon>Eutheria</taxon>
        <taxon>Euarchontoglires</taxon>
        <taxon>Primates</taxon>
        <taxon>Haplorrhini</taxon>
        <taxon>Catarrhini</taxon>
        <taxon>Hominidae</taxon>
        <taxon>Homo</taxon>
    </lineage>
</organism>
<evidence type="ECO:0000313" key="1">
    <source>
        <dbReference type="EMBL" id="CCQ43018.1"/>
    </source>
</evidence>
<name>L8E9I8_HUMAN</name>